<dbReference type="EC" id="3.4.11.2" evidence="4"/>
<feature type="domain" description="Peptidase M1 membrane alanine aminopeptidase" evidence="16">
    <location>
        <begin position="396"/>
        <end position="534"/>
    </location>
</feature>
<dbReference type="GO" id="GO:0005737">
    <property type="term" value="C:cytoplasm"/>
    <property type="evidence" value="ECO:0007669"/>
    <property type="project" value="UniProtKB-SubCell"/>
</dbReference>
<dbReference type="AlphaFoldDB" id="A0AAU8DUF4"/>
<keyword evidence="8 14" id="KW-0479">Metal-binding</keyword>
<dbReference type="Gene3D" id="1.10.390.10">
    <property type="entry name" value="Neutral Protease Domain 2"/>
    <property type="match status" value="1"/>
</dbReference>
<evidence type="ECO:0000256" key="7">
    <source>
        <dbReference type="ARBA" id="ARBA00022670"/>
    </source>
</evidence>
<proteinExistence type="inferred from homology"/>
<comment type="similarity">
    <text evidence="3">Belongs to the peptidase M1 family.</text>
</comment>
<evidence type="ECO:0000313" key="17">
    <source>
        <dbReference type="EMBL" id="XCG65486.1"/>
    </source>
</evidence>
<dbReference type="GO" id="GO:0008237">
    <property type="term" value="F:metallopeptidase activity"/>
    <property type="evidence" value="ECO:0007669"/>
    <property type="project" value="UniProtKB-KW"/>
</dbReference>
<dbReference type="InterPro" id="IPR034015">
    <property type="entry name" value="M1_LTA4H"/>
</dbReference>
<dbReference type="PANTHER" id="PTHR45726">
    <property type="entry name" value="LEUKOTRIENE A-4 HYDROLASE"/>
    <property type="match status" value="1"/>
</dbReference>
<comment type="cofactor">
    <cofactor evidence="14">
        <name>Zn(2+)</name>
        <dbReference type="ChEBI" id="CHEBI:29105"/>
    </cofactor>
    <text evidence="14">Binds 1 zinc ion per subunit.</text>
</comment>
<protein>
    <recommendedName>
        <fullName evidence="5">Aminopeptidase N</fullName>
        <ecNumber evidence="4">3.4.11.2</ecNumber>
    </recommendedName>
    <alternativeName>
        <fullName evidence="12">Alanine aminopeptidase</fullName>
    </alternativeName>
    <alternativeName>
        <fullName evidence="13">Lysyl aminopeptidase</fullName>
    </alternativeName>
</protein>
<dbReference type="RefSeq" id="WP_353651091.1">
    <property type="nucleotide sequence ID" value="NZ_CP159218.1"/>
</dbReference>
<comment type="catalytic activity">
    <reaction evidence="1">
        <text>Release of an N-terminal amino acid, Xaa-|-Yaa- from a peptide, amide or arylamide. Xaa is preferably Ala, but may be most amino acids including Pro (slow action). When a terminal hydrophobic residue is followed by a prolyl residue, the two may be released as an intact Xaa-Pro dipeptide.</text>
        <dbReference type="EC" id="3.4.11.2"/>
    </reaction>
</comment>
<feature type="binding site" evidence="14">
    <location>
        <position position="405"/>
    </location>
    <ligand>
        <name>Zn(2+)</name>
        <dbReference type="ChEBI" id="CHEBI:29105"/>
        <note>catalytic</note>
    </ligand>
</feature>
<dbReference type="InterPro" id="IPR014782">
    <property type="entry name" value="Peptidase_M1_dom"/>
</dbReference>
<dbReference type="CDD" id="cd09603">
    <property type="entry name" value="M1_APN_like"/>
    <property type="match status" value="1"/>
</dbReference>
<dbReference type="InterPro" id="IPR042097">
    <property type="entry name" value="Aminopeptidase_N-like_N_sf"/>
</dbReference>
<dbReference type="SUPFAM" id="SSF55486">
    <property type="entry name" value="Metalloproteases ('zincins'), catalytic domain"/>
    <property type="match status" value="1"/>
</dbReference>
<dbReference type="InterPro" id="IPR027268">
    <property type="entry name" value="Peptidase_M4/M1_CTD_sf"/>
</dbReference>
<keyword evidence="11" id="KW-0482">Metalloprotease</keyword>
<evidence type="ECO:0000256" key="11">
    <source>
        <dbReference type="ARBA" id="ARBA00023049"/>
    </source>
</evidence>
<dbReference type="PANTHER" id="PTHR45726:SF3">
    <property type="entry name" value="LEUKOTRIENE A-4 HYDROLASE"/>
    <property type="match status" value="1"/>
</dbReference>
<keyword evidence="7" id="KW-0645">Protease</keyword>
<feature type="region of interest" description="Disordered" evidence="15">
    <location>
        <begin position="39"/>
        <end position="115"/>
    </location>
</feature>
<evidence type="ECO:0000256" key="5">
    <source>
        <dbReference type="ARBA" id="ARBA00015611"/>
    </source>
</evidence>
<evidence type="ECO:0000256" key="13">
    <source>
        <dbReference type="ARBA" id="ARBA00031533"/>
    </source>
</evidence>
<reference evidence="17" key="1">
    <citation type="submission" date="2024-05" db="EMBL/GenBank/DDBJ databases">
        <authorList>
            <person name="Cai S.Y."/>
            <person name="Jin L.M."/>
            <person name="Li H.R."/>
        </authorList>
    </citation>
    <scope>NUCLEOTIDE SEQUENCE</scope>
    <source>
        <strain evidence="17">A5-74</strain>
    </source>
</reference>
<dbReference type="PROSITE" id="PS51257">
    <property type="entry name" value="PROKAR_LIPOPROTEIN"/>
    <property type="match status" value="1"/>
</dbReference>
<evidence type="ECO:0000256" key="14">
    <source>
        <dbReference type="PIRSR" id="PIRSR634015-3"/>
    </source>
</evidence>
<gene>
    <name evidence="17" type="ORF">ABLG96_09495</name>
</gene>
<keyword evidence="9" id="KW-0378">Hydrolase</keyword>
<keyword evidence="10 14" id="KW-0862">Zinc</keyword>
<evidence type="ECO:0000256" key="8">
    <source>
        <dbReference type="ARBA" id="ARBA00022723"/>
    </source>
</evidence>
<keyword evidence="17" id="KW-0031">Aminopeptidase</keyword>
<evidence type="ECO:0000256" key="2">
    <source>
        <dbReference type="ARBA" id="ARBA00004496"/>
    </source>
</evidence>
<dbReference type="Gene3D" id="2.60.40.1730">
    <property type="entry name" value="tricorn interacting facor f3 domain"/>
    <property type="match status" value="1"/>
</dbReference>
<comment type="subcellular location">
    <subcellularLocation>
        <location evidence="2">Cytoplasm</location>
    </subcellularLocation>
</comment>
<dbReference type="PRINTS" id="PR00756">
    <property type="entry name" value="ALADIPTASE"/>
</dbReference>
<feature type="compositionally biased region" description="Low complexity" evidence="15">
    <location>
        <begin position="59"/>
        <end position="81"/>
    </location>
</feature>
<organism evidence="17">
    <name type="scientific">Nakamurella sp. A5-74</name>
    <dbReference type="NCBI Taxonomy" id="3158264"/>
    <lineage>
        <taxon>Bacteria</taxon>
        <taxon>Bacillati</taxon>
        <taxon>Actinomycetota</taxon>
        <taxon>Actinomycetes</taxon>
        <taxon>Nakamurellales</taxon>
        <taxon>Nakamurellaceae</taxon>
        <taxon>Nakamurella</taxon>
    </lineage>
</organism>
<name>A0AAU8DUF4_9ACTN</name>
<feature type="binding site" evidence="14">
    <location>
        <position position="401"/>
    </location>
    <ligand>
        <name>Zn(2+)</name>
        <dbReference type="ChEBI" id="CHEBI:29105"/>
        <note>catalytic</note>
    </ligand>
</feature>
<evidence type="ECO:0000256" key="3">
    <source>
        <dbReference type="ARBA" id="ARBA00010136"/>
    </source>
</evidence>
<dbReference type="InterPro" id="IPR001930">
    <property type="entry name" value="Peptidase_M1"/>
</dbReference>
<evidence type="ECO:0000256" key="10">
    <source>
        <dbReference type="ARBA" id="ARBA00022833"/>
    </source>
</evidence>
<dbReference type="Pfam" id="PF01433">
    <property type="entry name" value="Peptidase_M1"/>
    <property type="match status" value="1"/>
</dbReference>
<evidence type="ECO:0000256" key="12">
    <source>
        <dbReference type="ARBA" id="ARBA00029811"/>
    </source>
</evidence>
<sequence length="551" mass="58550">MPRRSGRRRPDRLIGPLAVLLLITGCSVVDGVAATTGAAPARTGASSGPTASDPTASDPGAAEPTAPSTPGPTSVTPVETTAPATSDGAPAEPGNDDVVPAPADEQAPDGIGAVGIGDDYYPESGNGGYQVEDYHLGISYVPETNQLRGTADIALTVTASNDLRRFDFDLQSPMKVSSVTVNGIAAQFRQQDAELEITPGTALSARTGTKVRVVYAGKPTAVNGGTSGLGDGGWYRTRSGGALAVGEPVSASSWFPVNEHPADPASYTLTVTVPSKWKVMGPGVPVTKDLPKAPAGSSVFGWYQQQPVASYLVPLYIDTFTAVTDTSGPIPIYSAIAAGDATDTRLDAGTGRYLQVLQKYFGAYPFDSAGGIYTDESIPFALETASRPVYADWVDEKTVIHELAHQWYGDHVLVRRWQDICLNECFASYAPWLYREDVDGADLDAEWHDQMASSGDEVWGIPLIDMGPGSEFTTVYTRGPLAIHALRAEMGETAFLSLLKRWPAEHAGNATFGELQEFAEELSGKDLERFFQVWFRATTAPSESDYPASLR</sequence>
<dbReference type="EMBL" id="CP159218">
    <property type="protein sequence ID" value="XCG65486.1"/>
    <property type="molecule type" value="Genomic_DNA"/>
</dbReference>
<evidence type="ECO:0000259" key="16">
    <source>
        <dbReference type="Pfam" id="PF01433"/>
    </source>
</evidence>
<evidence type="ECO:0000256" key="1">
    <source>
        <dbReference type="ARBA" id="ARBA00000098"/>
    </source>
</evidence>
<dbReference type="GO" id="GO:0006508">
    <property type="term" value="P:proteolysis"/>
    <property type="evidence" value="ECO:0007669"/>
    <property type="project" value="UniProtKB-KW"/>
</dbReference>
<evidence type="ECO:0000256" key="6">
    <source>
        <dbReference type="ARBA" id="ARBA00022490"/>
    </source>
</evidence>
<keyword evidence="6" id="KW-0963">Cytoplasm</keyword>
<accession>A0AAU8DUF4</accession>
<dbReference type="GO" id="GO:0016285">
    <property type="term" value="F:alanyl aminopeptidase activity"/>
    <property type="evidence" value="ECO:0007669"/>
    <property type="project" value="UniProtKB-EC"/>
</dbReference>
<dbReference type="SUPFAM" id="SSF63737">
    <property type="entry name" value="Leukotriene A4 hydrolase N-terminal domain"/>
    <property type="match status" value="1"/>
</dbReference>
<evidence type="ECO:0000256" key="9">
    <source>
        <dbReference type="ARBA" id="ARBA00022801"/>
    </source>
</evidence>
<evidence type="ECO:0000256" key="4">
    <source>
        <dbReference type="ARBA" id="ARBA00012564"/>
    </source>
</evidence>
<feature type="binding site" evidence="14">
    <location>
        <position position="424"/>
    </location>
    <ligand>
        <name>Zn(2+)</name>
        <dbReference type="ChEBI" id="CHEBI:29105"/>
        <note>catalytic</note>
    </ligand>
</feature>
<dbReference type="GO" id="GO:0008270">
    <property type="term" value="F:zinc ion binding"/>
    <property type="evidence" value="ECO:0007669"/>
    <property type="project" value="InterPro"/>
</dbReference>
<evidence type="ECO:0000256" key="15">
    <source>
        <dbReference type="SAM" id="MobiDB-lite"/>
    </source>
</evidence>